<feature type="transmembrane region" description="Helical" evidence="2">
    <location>
        <begin position="150"/>
        <end position="177"/>
    </location>
</feature>
<feature type="region of interest" description="Disordered" evidence="1">
    <location>
        <begin position="1"/>
        <end position="86"/>
    </location>
</feature>
<dbReference type="AlphaFoldDB" id="A0A8J8Q2E0"/>
<evidence type="ECO:0000313" key="4">
    <source>
        <dbReference type="Proteomes" id="UP000766904"/>
    </source>
</evidence>
<evidence type="ECO:0000256" key="1">
    <source>
        <dbReference type="SAM" id="MobiDB-lite"/>
    </source>
</evidence>
<feature type="compositionally biased region" description="Basic and acidic residues" evidence="1">
    <location>
        <begin position="46"/>
        <end position="56"/>
    </location>
</feature>
<keyword evidence="2" id="KW-1133">Transmembrane helix</keyword>
<gene>
    <name evidence="3" type="ORF">CV102_25500</name>
</gene>
<dbReference type="EMBL" id="PHNJ01000029">
    <property type="protein sequence ID" value="TYL35865.1"/>
    <property type="molecule type" value="Genomic_DNA"/>
</dbReference>
<name>A0A8J8Q2E0_9EURY</name>
<keyword evidence="2" id="KW-0472">Membrane</keyword>
<feature type="compositionally biased region" description="Basic and acidic residues" evidence="1">
    <location>
        <begin position="66"/>
        <end position="86"/>
    </location>
</feature>
<feature type="transmembrane region" description="Helical" evidence="2">
    <location>
        <begin position="93"/>
        <end position="114"/>
    </location>
</feature>
<reference evidence="3" key="1">
    <citation type="submission" date="2017-11" db="EMBL/GenBank/DDBJ databases">
        <authorList>
            <person name="Kajale S.C."/>
            <person name="Sharma A."/>
        </authorList>
    </citation>
    <scope>NUCLEOTIDE SEQUENCE</scope>
    <source>
        <strain evidence="3">LS1_42</strain>
    </source>
</reference>
<keyword evidence="4" id="KW-1185">Reference proteome</keyword>
<organism evidence="3 4">
    <name type="scientific">Natronococcus pandeyae</name>
    <dbReference type="NCBI Taxonomy" id="2055836"/>
    <lineage>
        <taxon>Archaea</taxon>
        <taxon>Methanobacteriati</taxon>
        <taxon>Methanobacteriota</taxon>
        <taxon>Stenosarchaea group</taxon>
        <taxon>Halobacteria</taxon>
        <taxon>Halobacteriales</taxon>
        <taxon>Natrialbaceae</taxon>
        <taxon>Natronococcus</taxon>
    </lineage>
</organism>
<evidence type="ECO:0000256" key="2">
    <source>
        <dbReference type="SAM" id="Phobius"/>
    </source>
</evidence>
<dbReference type="RefSeq" id="WP_148860776.1">
    <property type="nucleotide sequence ID" value="NZ_PHNJ01000029.1"/>
</dbReference>
<feature type="region of interest" description="Disordered" evidence="1">
    <location>
        <begin position="187"/>
        <end position="219"/>
    </location>
</feature>
<dbReference type="Proteomes" id="UP000766904">
    <property type="component" value="Unassembled WGS sequence"/>
</dbReference>
<proteinExistence type="predicted"/>
<sequence length="219" mass="23387">MSDEHPRDDPADRDRDGIADRDSSDDPRADAPSGDESTSTAPRASESTDRGPDERTPGSAAGSAEKSPDEPPDDGAHTDEDRRDSDDGFSDRAAFWISLAFGFALAIGSVALVSGRAPFFEDLLRVRPTVEGGGVGADWVVGNTEPLLEWMIVLVHFADVVMGIFILLIVFIHWAAFRRLAARMQPPGARARERETAAATDGGAPESRRVDDGDGGESP</sequence>
<dbReference type="OrthoDB" id="206264at2157"/>
<accession>A0A8J8Q2E0</accession>
<keyword evidence="2" id="KW-0812">Transmembrane</keyword>
<evidence type="ECO:0000313" key="3">
    <source>
        <dbReference type="EMBL" id="TYL35865.1"/>
    </source>
</evidence>
<comment type="caution">
    <text evidence="3">The sequence shown here is derived from an EMBL/GenBank/DDBJ whole genome shotgun (WGS) entry which is preliminary data.</text>
</comment>
<feature type="compositionally biased region" description="Basic and acidic residues" evidence="1">
    <location>
        <begin position="1"/>
        <end position="29"/>
    </location>
</feature>
<protein>
    <submittedName>
        <fullName evidence="3">Uncharacterized protein</fullName>
    </submittedName>
</protein>